<comment type="similarity">
    <text evidence="1">Belongs to the leucine-binding protein family.</text>
</comment>
<dbReference type="Gene3D" id="3.40.50.2300">
    <property type="match status" value="2"/>
</dbReference>
<sequence length="416" mass="43397">MRRLIGTAAAVTTLALASACGGSAPAGVASAIEDEPGSPVRIGALHPLTGASAGDGQQMSRAVRMAAEDVNADGGIDGLGGAELEVLTGDTQAKPEIGQSEAQRLLQSGVSALVGPFQSATASNVAAVAERSEVPFVIDVAAADDILEHGYEHTFRIQPNASMMGAAASDYLQQIADSSDEEVQRVAFLHEQSDFGTSVAEAFTEAAEADGIEVDPVISYDAAKVSDLTTEVTRAKAADVDVIAASGYYRDGLLLARNIAAVDPDVHAVFGVANGAFDLPEFPRDAGAAGAGYLDSNYYFDATDPEVVDIRERYEQRYGEEMRTAAVLSYDAVRVIADALERAGTRDPQALRDAIAATSIDSLLAFDGPIAFDSTGQNTNAMPILTQVRDGEVRPVFPETFAVEPPRFPAPPGSTE</sequence>
<dbReference type="Pfam" id="PF13458">
    <property type="entry name" value="Peripla_BP_6"/>
    <property type="match status" value="1"/>
</dbReference>
<dbReference type="InterPro" id="IPR051010">
    <property type="entry name" value="BCAA_transport"/>
</dbReference>
<evidence type="ECO:0000256" key="1">
    <source>
        <dbReference type="ARBA" id="ARBA00010062"/>
    </source>
</evidence>
<dbReference type="RefSeq" id="WP_179642142.1">
    <property type="nucleotide sequence ID" value="NZ_BAAAYY010000024.1"/>
</dbReference>
<dbReference type="AlphaFoldDB" id="A0A852TSZ4"/>
<evidence type="ECO:0000313" key="5">
    <source>
        <dbReference type="EMBL" id="NYE45972.1"/>
    </source>
</evidence>
<dbReference type="InterPro" id="IPR028081">
    <property type="entry name" value="Leu-bd"/>
</dbReference>
<proteinExistence type="inferred from homology"/>
<dbReference type="PANTHER" id="PTHR30483">
    <property type="entry name" value="LEUCINE-SPECIFIC-BINDING PROTEIN"/>
    <property type="match status" value="1"/>
</dbReference>
<feature type="domain" description="Leucine-binding protein" evidence="4">
    <location>
        <begin position="39"/>
        <end position="391"/>
    </location>
</feature>
<dbReference type="PANTHER" id="PTHR30483:SF6">
    <property type="entry name" value="PERIPLASMIC BINDING PROTEIN OF ABC TRANSPORTER FOR NATURAL AMINO ACIDS"/>
    <property type="match status" value="1"/>
</dbReference>
<dbReference type="PROSITE" id="PS51257">
    <property type="entry name" value="PROKAR_LIPOPROTEIN"/>
    <property type="match status" value="1"/>
</dbReference>
<dbReference type="Proteomes" id="UP000589036">
    <property type="component" value="Unassembled WGS sequence"/>
</dbReference>
<comment type="caution">
    <text evidence="5">The sequence shown here is derived from an EMBL/GenBank/DDBJ whole genome shotgun (WGS) entry which is preliminary data.</text>
</comment>
<evidence type="ECO:0000256" key="2">
    <source>
        <dbReference type="ARBA" id="ARBA00022729"/>
    </source>
</evidence>
<protein>
    <submittedName>
        <fullName evidence="5">Branched-chain amino acid transport system substrate-binding protein</fullName>
    </submittedName>
</protein>
<accession>A0A852TSZ4</accession>
<evidence type="ECO:0000259" key="4">
    <source>
        <dbReference type="Pfam" id="PF13458"/>
    </source>
</evidence>
<dbReference type="InterPro" id="IPR028082">
    <property type="entry name" value="Peripla_BP_I"/>
</dbReference>
<reference evidence="5 6" key="1">
    <citation type="submission" date="2020-07" db="EMBL/GenBank/DDBJ databases">
        <title>Sequencing the genomes of 1000 actinobacteria strains.</title>
        <authorList>
            <person name="Klenk H.-P."/>
        </authorList>
    </citation>
    <scope>NUCLEOTIDE SEQUENCE [LARGE SCALE GENOMIC DNA]</scope>
    <source>
        <strain evidence="5 6">CXB654</strain>
    </source>
</reference>
<evidence type="ECO:0000313" key="6">
    <source>
        <dbReference type="Proteomes" id="UP000589036"/>
    </source>
</evidence>
<gene>
    <name evidence="5" type="ORF">HDA32_001092</name>
</gene>
<keyword evidence="6" id="KW-1185">Reference proteome</keyword>
<evidence type="ECO:0000256" key="3">
    <source>
        <dbReference type="SAM" id="SignalP"/>
    </source>
</evidence>
<dbReference type="CDD" id="cd06340">
    <property type="entry name" value="PBP1_ABC_ligand_binding-like"/>
    <property type="match status" value="1"/>
</dbReference>
<feature type="chain" id="PRO_5038823489" evidence="3">
    <location>
        <begin position="20"/>
        <end position="416"/>
    </location>
</feature>
<feature type="signal peptide" evidence="3">
    <location>
        <begin position="1"/>
        <end position="19"/>
    </location>
</feature>
<organism evidence="5 6">
    <name type="scientific">Spinactinospora alkalitolerans</name>
    <dbReference type="NCBI Taxonomy" id="687207"/>
    <lineage>
        <taxon>Bacteria</taxon>
        <taxon>Bacillati</taxon>
        <taxon>Actinomycetota</taxon>
        <taxon>Actinomycetes</taxon>
        <taxon>Streptosporangiales</taxon>
        <taxon>Nocardiopsidaceae</taxon>
        <taxon>Spinactinospora</taxon>
    </lineage>
</organism>
<dbReference type="EMBL" id="JACCCC010000001">
    <property type="protein sequence ID" value="NYE45972.1"/>
    <property type="molecule type" value="Genomic_DNA"/>
</dbReference>
<keyword evidence="2 3" id="KW-0732">Signal</keyword>
<dbReference type="SUPFAM" id="SSF53822">
    <property type="entry name" value="Periplasmic binding protein-like I"/>
    <property type="match status" value="1"/>
</dbReference>
<name>A0A852TSZ4_9ACTN</name>